<proteinExistence type="predicted"/>
<reference evidence="3" key="1">
    <citation type="submission" date="2016-10" db="EMBL/GenBank/DDBJ databases">
        <authorList>
            <person name="de Groot N.N."/>
        </authorList>
    </citation>
    <scope>NUCLEOTIDE SEQUENCE [LARGE SCALE GENOMIC DNA]</scope>
    <source>
        <strain evidence="3">CDM_6</strain>
    </source>
</reference>
<evidence type="ECO:0000313" key="4">
    <source>
        <dbReference type="Proteomes" id="UP000199320"/>
    </source>
</evidence>
<evidence type="ECO:0000313" key="1">
    <source>
        <dbReference type="EMBL" id="RZV06502.1"/>
    </source>
</evidence>
<keyword evidence="4" id="KW-1185">Reference proteome</keyword>
<organism evidence="3 4">
    <name type="scientific">Natrinema hispanicum</name>
    <dbReference type="NCBI Taxonomy" id="392421"/>
    <lineage>
        <taxon>Archaea</taxon>
        <taxon>Methanobacteriati</taxon>
        <taxon>Methanobacteriota</taxon>
        <taxon>Stenosarchaea group</taxon>
        <taxon>Halobacteria</taxon>
        <taxon>Halobacteriales</taxon>
        <taxon>Natrialbaceae</taxon>
        <taxon>Natrinema</taxon>
    </lineage>
</organism>
<dbReference type="EMBL" id="SHMP01000007">
    <property type="protein sequence ID" value="RZV06704.1"/>
    <property type="molecule type" value="Genomic_DNA"/>
</dbReference>
<dbReference type="Proteomes" id="UP000291097">
    <property type="component" value="Unassembled WGS sequence"/>
</dbReference>
<protein>
    <submittedName>
        <fullName evidence="3">Uncharacterized protein</fullName>
    </submittedName>
</protein>
<dbReference type="InterPro" id="IPR045397">
    <property type="entry name" value="TumE-like"/>
</dbReference>
<dbReference type="AlphaFoldDB" id="A0A1I0HIZ4"/>
<sequence length="101" mass="11985">MASYTTIEDWQDVEDGYVIDVTIRQTEDKKYPCGWDYSLHHGEVGGDTILRYDNAHELTKGHERHTRNDVEIIEFPGMLTLYDRFQRETEEMSPVSWNWSE</sequence>
<dbReference type="EMBL" id="FOIC01000014">
    <property type="protein sequence ID" value="SET83797.1"/>
    <property type="molecule type" value="Genomic_DNA"/>
</dbReference>
<reference evidence="1 5" key="3">
    <citation type="submission" date="2019-02" db="EMBL/GenBank/DDBJ databases">
        <title>Genomic Encyclopedia of Archaeal and Bacterial Type Strains, Phase II (KMG-II): from individual species to whole genera.</title>
        <authorList>
            <person name="Goeker M."/>
        </authorList>
    </citation>
    <scope>NUCLEOTIDE SEQUENCE [LARGE SCALE GENOMIC DNA]</scope>
    <source>
        <strain evidence="1 5">DSM 18328</strain>
    </source>
</reference>
<dbReference type="STRING" id="392421.SAMN04488694_1144"/>
<name>A0A1I0HIZ4_9EURY</name>
<evidence type="ECO:0000313" key="2">
    <source>
        <dbReference type="EMBL" id="RZV06704.1"/>
    </source>
</evidence>
<dbReference type="OrthoDB" id="294990at2157"/>
<evidence type="ECO:0000313" key="3">
    <source>
        <dbReference type="EMBL" id="SET83797.1"/>
    </source>
</evidence>
<gene>
    <name evidence="1" type="ORF">BDK88_3513</name>
    <name evidence="2" type="ORF">BDK88_3733</name>
    <name evidence="3" type="ORF">SAMN04488694_1144</name>
</gene>
<dbReference type="RefSeq" id="WP_092933780.1">
    <property type="nucleotide sequence ID" value="NZ_FOIC01000014.1"/>
</dbReference>
<dbReference type="Pfam" id="PF20126">
    <property type="entry name" value="TumE"/>
    <property type="match status" value="1"/>
</dbReference>
<reference evidence="4" key="2">
    <citation type="submission" date="2016-10" db="EMBL/GenBank/DDBJ databases">
        <authorList>
            <person name="Varghese N."/>
            <person name="Submissions S."/>
        </authorList>
    </citation>
    <scope>NUCLEOTIDE SEQUENCE [LARGE SCALE GENOMIC DNA]</scope>
    <source>
        <strain evidence="4">CDM_6</strain>
    </source>
</reference>
<dbReference type="Proteomes" id="UP000199320">
    <property type="component" value="Unassembled WGS sequence"/>
</dbReference>
<accession>A0A1I0HIZ4</accession>
<evidence type="ECO:0000313" key="5">
    <source>
        <dbReference type="Proteomes" id="UP000291097"/>
    </source>
</evidence>
<dbReference type="EMBL" id="SHMP01000007">
    <property type="protein sequence ID" value="RZV06502.1"/>
    <property type="molecule type" value="Genomic_DNA"/>
</dbReference>